<dbReference type="Proteomes" id="UP000295830">
    <property type="component" value="Unassembled WGS sequence"/>
</dbReference>
<dbReference type="EMBL" id="SOAX01000001">
    <property type="protein sequence ID" value="TDT44442.1"/>
    <property type="molecule type" value="Genomic_DNA"/>
</dbReference>
<keyword evidence="2" id="KW-1185">Reference proteome</keyword>
<reference evidence="1 2" key="1">
    <citation type="submission" date="2019-03" db="EMBL/GenBank/DDBJ databases">
        <title>Genomic Encyclopedia of Type Strains, Phase IV (KMG-IV): sequencing the most valuable type-strain genomes for metagenomic binning, comparative biology and taxonomic classification.</title>
        <authorList>
            <person name="Goeker M."/>
        </authorList>
    </citation>
    <scope>NUCLEOTIDE SEQUENCE [LARGE SCALE GENOMIC DNA]</scope>
    <source>
        <strain evidence="1 2">DSM 15505</strain>
    </source>
</reference>
<evidence type="ECO:0000313" key="1">
    <source>
        <dbReference type="EMBL" id="TDT44442.1"/>
    </source>
</evidence>
<dbReference type="SUPFAM" id="SSF88723">
    <property type="entry name" value="PIN domain-like"/>
    <property type="match status" value="1"/>
</dbReference>
<gene>
    <name evidence="1" type="ORF">DES49_0546</name>
</gene>
<dbReference type="OrthoDB" id="7359859at2"/>
<name>A0A4R7K0S4_9GAMM</name>
<dbReference type="Gene3D" id="3.40.50.1010">
    <property type="entry name" value="5'-nuclease"/>
    <property type="match status" value="1"/>
</dbReference>
<sequence>MPLLISDANIFIDLEEGGLIAELFQLPHEIMTPDILYEEELDEQHAHLLEMGLRLGELTPDTMVEAYRLIETYRDPGSNDCFAMALARQEQCPLLTGDSALRAAAHSEGIEVRGTLWVVEALVSEGRITRAQAEYSYKRMKAADRRLPWKEAFERLASL</sequence>
<proteinExistence type="predicted"/>
<dbReference type="CDD" id="cd18685">
    <property type="entry name" value="PIN_VapC-like"/>
    <property type="match status" value="1"/>
</dbReference>
<accession>A0A4R7K0S4</accession>
<dbReference type="RefSeq" id="WP_133734823.1">
    <property type="nucleotide sequence ID" value="NZ_SOAX01000001.1"/>
</dbReference>
<dbReference type="Pfam" id="PF11848">
    <property type="entry name" value="DUF3368"/>
    <property type="match status" value="1"/>
</dbReference>
<comment type="caution">
    <text evidence="1">The sequence shown here is derived from an EMBL/GenBank/DDBJ whole genome shotgun (WGS) entry which is preliminary data.</text>
</comment>
<dbReference type="InterPro" id="IPR021799">
    <property type="entry name" value="PIN-like_prokaryotic"/>
</dbReference>
<evidence type="ECO:0000313" key="2">
    <source>
        <dbReference type="Proteomes" id="UP000295830"/>
    </source>
</evidence>
<dbReference type="InterPro" id="IPR029060">
    <property type="entry name" value="PIN-like_dom_sf"/>
</dbReference>
<organism evidence="1 2">
    <name type="scientific">Halospina denitrificans</name>
    <dbReference type="NCBI Taxonomy" id="332522"/>
    <lineage>
        <taxon>Bacteria</taxon>
        <taxon>Pseudomonadati</taxon>
        <taxon>Pseudomonadota</taxon>
        <taxon>Gammaproteobacteria</taxon>
        <taxon>Halospina</taxon>
    </lineage>
</organism>
<dbReference type="AlphaFoldDB" id="A0A4R7K0S4"/>
<protein>
    <submittedName>
        <fullName evidence="1">Putative nucleic acid-binding protein</fullName>
    </submittedName>
</protein>